<dbReference type="GeneID" id="45426795"/>
<accession>A0ABV1MFC1</accession>
<gene>
    <name evidence="1" type="ORF">ABDZ14_11430</name>
</gene>
<evidence type="ECO:0000313" key="1">
    <source>
        <dbReference type="EMBL" id="MEQ6320865.1"/>
    </source>
</evidence>
<dbReference type="RefSeq" id="WP_015288376.1">
    <property type="nucleotide sequence ID" value="NZ_JACEGU010000062.1"/>
</dbReference>
<keyword evidence="2" id="KW-1185">Reference proteome</keyword>
<dbReference type="Proteomes" id="UP001485476">
    <property type="component" value="Unassembled WGS sequence"/>
</dbReference>
<evidence type="ECO:0000313" key="2">
    <source>
        <dbReference type="Proteomes" id="UP001485476"/>
    </source>
</evidence>
<proteinExistence type="predicted"/>
<protein>
    <submittedName>
        <fullName evidence="1">Transporter</fullName>
    </submittedName>
</protein>
<organism evidence="1 2">
    <name type="scientific">Mycobacterium canetti</name>
    <dbReference type="NCBI Taxonomy" id="78331"/>
    <lineage>
        <taxon>Bacteria</taxon>
        <taxon>Bacillati</taxon>
        <taxon>Actinomycetota</taxon>
        <taxon>Actinomycetes</taxon>
        <taxon>Mycobacteriales</taxon>
        <taxon>Mycobacteriaceae</taxon>
        <taxon>Mycobacterium</taxon>
        <taxon>Mycobacterium tuberculosis complex</taxon>
    </lineage>
</organism>
<comment type="caution">
    <text evidence="1">The sequence shown here is derived from an EMBL/GenBank/DDBJ whole genome shotgun (WGS) entry which is preliminary data.</text>
</comment>
<name>A0ABV1MFC1_9MYCO</name>
<reference evidence="1 2" key="1">
    <citation type="submission" date="2024-05" db="EMBL/GenBank/DDBJ databases">
        <title>Whole genome sequences of Mycobacterium canettii strains associated with human tuberculosis in Canada.</title>
        <authorList>
            <person name="Islam M.R."/>
            <person name="Soualhine H."/>
        </authorList>
    </citation>
    <scope>NUCLEOTIDE SEQUENCE [LARGE SCALE GENOMIC DNA]</scope>
    <source>
        <strain evidence="1 2">1901080</strain>
    </source>
</reference>
<sequence length="79" mass="8119">MPGFELDAHNATAIAGICARLEGLALAIELVAARIRAMSAPQIAEELSDRFPVSCFGATRGDWALRASVGAAAGCAAYL</sequence>
<dbReference type="EMBL" id="JBEEEP010000025">
    <property type="protein sequence ID" value="MEQ6320865.1"/>
    <property type="molecule type" value="Genomic_DNA"/>
</dbReference>